<dbReference type="GO" id="GO:0005886">
    <property type="term" value="C:plasma membrane"/>
    <property type="evidence" value="ECO:0007669"/>
    <property type="project" value="UniProtKB-SubCell"/>
</dbReference>
<keyword evidence="11" id="KW-1185">Reference proteome</keyword>
<comment type="caution">
    <text evidence="10">The sequence shown here is derived from an EMBL/GenBank/DDBJ whole genome shotgun (WGS) entry which is preliminary data.</text>
</comment>
<feature type="transmembrane region" description="Helical" evidence="8">
    <location>
        <begin position="246"/>
        <end position="265"/>
    </location>
</feature>
<keyword evidence="7 8" id="KW-0472">Membrane</keyword>
<feature type="transmembrane region" description="Helical" evidence="8">
    <location>
        <begin position="142"/>
        <end position="161"/>
    </location>
</feature>
<dbReference type="PANTHER" id="PTHR43302:SF5">
    <property type="entry name" value="TRANSPORTER ARSB-RELATED"/>
    <property type="match status" value="1"/>
</dbReference>
<evidence type="ECO:0000256" key="4">
    <source>
        <dbReference type="ARBA" id="ARBA00022475"/>
    </source>
</evidence>
<evidence type="ECO:0000256" key="3">
    <source>
        <dbReference type="ARBA" id="ARBA00022448"/>
    </source>
</evidence>
<evidence type="ECO:0000256" key="6">
    <source>
        <dbReference type="ARBA" id="ARBA00022989"/>
    </source>
</evidence>
<dbReference type="PANTHER" id="PTHR43302">
    <property type="entry name" value="TRANSPORTER ARSB-RELATED"/>
    <property type="match status" value="1"/>
</dbReference>
<organism evidence="10 11">
    <name type="scientific">Lichenicoccus roseus</name>
    <dbReference type="NCBI Taxonomy" id="2683649"/>
    <lineage>
        <taxon>Bacteria</taxon>
        <taxon>Pseudomonadati</taxon>
        <taxon>Pseudomonadota</taxon>
        <taxon>Alphaproteobacteria</taxon>
        <taxon>Acetobacterales</taxon>
        <taxon>Acetobacteraceae</taxon>
        <taxon>Lichenicoccus</taxon>
    </lineage>
</organism>
<comment type="subcellular location">
    <subcellularLocation>
        <location evidence="1">Cell membrane</location>
        <topology evidence="1">Multi-pass membrane protein</topology>
    </subcellularLocation>
</comment>
<evidence type="ECO:0000313" key="10">
    <source>
        <dbReference type="EMBL" id="TLU71920.1"/>
    </source>
</evidence>
<reference evidence="10 11" key="1">
    <citation type="submission" date="2019-05" db="EMBL/GenBank/DDBJ databases">
        <authorList>
            <person name="Pankratov T."/>
            <person name="Grouzdev D."/>
        </authorList>
    </citation>
    <scope>NUCLEOTIDE SEQUENCE [LARGE SCALE GENOMIC DNA]</scope>
    <source>
        <strain evidence="10 11">KEBCLARHB70R</strain>
    </source>
</reference>
<comment type="similarity">
    <text evidence="2">Belongs to the CitM (TC 2.A.11) transporter family.</text>
</comment>
<evidence type="ECO:0000256" key="2">
    <source>
        <dbReference type="ARBA" id="ARBA00009843"/>
    </source>
</evidence>
<feature type="transmembrane region" description="Helical" evidence="8">
    <location>
        <begin position="220"/>
        <end position="240"/>
    </location>
</feature>
<dbReference type="PRINTS" id="PR00758">
    <property type="entry name" value="ARSENICPUMP"/>
</dbReference>
<proteinExistence type="inferred from homology"/>
<dbReference type="InterPro" id="IPR000802">
    <property type="entry name" value="Arsenical_pump_ArsB"/>
</dbReference>
<accession>A0A5R9J2Q6</accession>
<keyword evidence="6 8" id="KW-1133">Transmembrane helix</keyword>
<evidence type="ECO:0000256" key="5">
    <source>
        <dbReference type="ARBA" id="ARBA00022692"/>
    </source>
</evidence>
<feature type="transmembrane region" description="Helical" evidence="8">
    <location>
        <begin position="32"/>
        <end position="51"/>
    </location>
</feature>
<dbReference type="EMBL" id="VCDI01000005">
    <property type="protein sequence ID" value="TLU71920.1"/>
    <property type="molecule type" value="Genomic_DNA"/>
</dbReference>
<dbReference type="OrthoDB" id="9774335at2"/>
<evidence type="ECO:0000313" key="11">
    <source>
        <dbReference type="Proteomes" id="UP000305654"/>
    </source>
</evidence>
<dbReference type="GO" id="GO:0015105">
    <property type="term" value="F:arsenite transmembrane transporter activity"/>
    <property type="evidence" value="ECO:0007669"/>
    <property type="project" value="InterPro"/>
</dbReference>
<protein>
    <submittedName>
        <fullName evidence="10">Arsenic transporter</fullName>
    </submittedName>
</protein>
<keyword evidence="5 8" id="KW-0812">Transmembrane</keyword>
<sequence>MASLLVSPYATWIIAGLATAGVIIRPFSWPEFVWAASGAVLLVLLGLISPADALAGVAEGTDVYLFLIGMMLLSELAQQEGLFAWLAARAALLAKGSATRLYTLVFTVGTVVTTFLSNDATAVVLTPAVAAVVKAADAENPLPYLFICAFIANAASFVLPISNPANLVIYGSHMPPLLHWLPQYALPSLLSILSTYFVLRLTQRRALKQEISADIEVPQLSASGKMAAFGIVGTAIVLLVSSAFDIQLGLPTLLAGLATAVLVLTRSESSVIDVAKKISWGVLPLVAGLFVLVKALEITGVTKELANLLHGLVQASATEAAWVAGIVLAVGCNLVNNLPAGLVAGRVVQLAHVPEHVRSAVLIGVDLGPNLSVTGSLATILWLTALRREGQSVSAWQFLKLGMLVMPPALVLAIAGAFAL</sequence>
<dbReference type="Pfam" id="PF03600">
    <property type="entry name" value="CitMHS"/>
    <property type="match status" value="1"/>
</dbReference>
<feature type="transmembrane region" description="Helical" evidence="8">
    <location>
        <begin position="63"/>
        <end position="88"/>
    </location>
</feature>
<dbReference type="AlphaFoldDB" id="A0A5R9J2Q6"/>
<feature type="transmembrane region" description="Helical" evidence="8">
    <location>
        <begin position="6"/>
        <end position="25"/>
    </location>
</feature>
<feature type="transmembrane region" description="Helical" evidence="8">
    <location>
        <begin position="398"/>
        <end position="419"/>
    </location>
</feature>
<feature type="transmembrane region" description="Helical" evidence="8">
    <location>
        <begin position="181"/>
        <end position="199"/>
    </location>
</feature>
<name>A0A5R9J2Q6_9PROT</name>
<evidence type="ECO:0000259" key="9">
    <source>
        <dbReference type="Pfam" id="PF03600"/>
    </source>
</evidence>
<gene>
    <name evidence="10" type="ORF">FE263_14780</name>
</gene>
<evidence type="ECO:0000256" key="7">
    <source>
        <dbReference type="ARBA" id="ARBA00023136"/>
    </source>
</evidence>
<dbReference type="InterPro" id="IPR004680">
    <property type="entry name" value="Cit_transptr-like_dom"/>
</dbReference>
<dbReference type="Proteomes" id="UP000305654">
    <property type="component" value="Unassembled WGS sequence"/>
</dbReference>
<feature type="domain" description="Citrate transporter-like" evidence="9">
    <location>
        <begin position="33"/>
        <end position="352"/>
    </location>
</feature>
<feature type="transmembrane region" description="Helical" evidence="8">
    <location>
        <begin position="277"/>
        <end position="296"/>
    </location>
</feature>
<keyword evidence="4" id="KW-1003">Cell membrane</keyword>
<evidence type="ECO:0000256" key="1">
    <source>
        <dbReference type="ARBA" id="ARBA00004651"/>
    </source>
</evidence>
<keyword evidence="3" id="KW-0813">Transport</keyword>
<evidence type="ECO:0000256" key="8">
    <source>
        <dbReference type="SAM" id="Phobius"/>
    </source>
</evidence>
<dbReference type="CDD" id="cd01118">
    <property type="entry name" value="ArsB_permease"/>
    <property type="match status" value="1"/>
</dbReference>